<reference evidence="4 5" key="1">
    <citation type="journal article" date="2016" name="PLoS Pathog.">
        <title>Biosynthesis of antibiotic leucinostatins in bio-control fungus Purpureocillium lilacinum and their inhibition on phytophthora revealed by genome mining.</title>
        <authorList>
            <person name="Wang G."/>
            <person name="Liu Z."/>
            <person name="Lin R."/>
            <person name="Li E."/>
            <person name="Mao Z."/>
            <person name="Ling J."/>
            <person name="Yang Y."/>
            <person name="Yin W.B."/>
            <person name="Xie B."/>
        </authorList>
    </citation>
    <scope>NUCLEOTIDE SEQUENCE [LARGE SCALE GENOMIC DNA]</scope>
    <source>
        <strain evidence="4">170</strain>
    </source>
</reference>
<evidence type="ECO:0000256" key="3">
    <source>
        <dbReference type="SAM" id="MobiDB-lite"/>
    </source>
</evidence>
<comment type="caution">
    <text evidence="4">The sequence shown here is derived from an EMBL/GenBank/DDBJ whole genome shotgun (WGS) entry which is preliminary data.</text>
</comment>
<evidence type="ECO:0000313" key="5">
    <source>
        <dbReference type="Proteomes" id="UP000078397"/>
    </source>
</evidence>
<dbReference type="GO" id="GO:0045944">
    <property type="term" value="P:positive regulation of transcription by RNA polymerase II"/>
    <property type="evidence" value="ECO:0007669"/>
    <property type="project" value="TreeGrafter"/>
</dbReference>
<dbReference type="Pfam" id="PF11951">
    <property type="entry name" value="Fungal_trans_2"/>
    <property type="match status" value="1"/>
</dbReference>
<organism evidence="4 5">
    <name type="scientific">Pochonia chlamydosporia 170</name>
    <dbReference type="NCBI Taxonomy" id="1380566"/>
    <lineage>
        <taxon>Eukaryota</taxon>
        <taxon>Fungi</taxon>
        <taxon>Dikarya</taxon>
        <taxon>Ascomycota</taxon>
        <taxon>Pezizomycotina</taxon>
        <taxon>Sordariomycetes</taxon>
        <taxon>Hypocreomycetidae</taxon>
        <taxon>Hypocreales</taxon>
        <taxon>Clavicipitaceae</taxon>
        <taxon>Pochonia</taxon>
    </lineage>
</organism>
<name>A0A179F2M9_METCM</name>
<dbReference type="GO" id="GO:0005634">
    <property type="term" value="C:nucleus"/>
    <property type="evidence" value="ECO:0007669"/>
    <property type="project" value="UniProtKB-SubCell"/>
</dbReference>
<dbReference type="KEGG" id="pchm:VFPPC_10411"/>
<dbReference type="OrthoDB" id="5418899at2759"/>
<evidence type="ECO:0000256" key="1">
    <source>
        <dbReference type="ARBA" id="ARBA00004123"/>
    </source>
</evidence>
<feature type="region of interest" description="Disordered" evidence="3">
    <location>
        <begin position="1"/>
        <end position="43"/>
    </location>
</feature>
<feature type="region of interest" description="Disordered" evidence="3">
    <location>
        <begin position="428"/>
        <end position="451"/>
    </location>
</feature>
<dbReference type="EMBL" id="LSBJ02000011">
    <property type="protein sequence ID" value="OAQ59349.1"/>
    <property type="molecule type" value="Genomic_DNA"/>
</dbReference>
<proteinExistence type="predicted"/>
<dbReference type="InterPro" id="IPR021858">
    <property type="entry name" value="Fun_TF"/>
</dbReference>
<keyword evidence="2" id="KW-0539">Nucleus</keyword>
<dbReference type="Proteomes" id="UP000078397">
    <property type="component" value="Unassembled WGS sequence"/>
</dbReference>
<dbReference type="GO" id="GO:0000976">
    <property type="term" value="F:transcription cis-regulatory region binding"/>
    <property type="evidence" value="ECO:0007669"/>
    <property type="project" value="TreeGrafter"/>
</dbReference>
<protein>
    <submittedName>
        <fullName evidence="4">Zn(II)2Cys6 transcription factor</fullName>
    </submittedName>
</protein>
<dbReference type="GeneID" id="28852779"/>
<sequence length="628" mass="70256">MEDPATDSFTTPNGELGAELDRESVILSPNETSPDGRYPPGSMPRLDDERHNSALKAAEIMTPCSPPETNLVASPVTCRNITPIYAQIPDFQDFRLSNSIDFLLNPESATFRNLDRRSSHNSYAFGGSNQTEHCNESPISLASYDSNQNHSAEADPEVAFLLRYFSEVPGKWLDLYFLEGYFEQKVPIRALSHPLLKNAACAYAAKHLCRTRQKTDCPKAPVRKSQVATTTTWPTSESIGWAEYSAKYYFQAIKLLRETLKQAQKLASSGCSSDAQPTADDCVTATEISDETLAAMAILCNFEFMSASDTEWARHLSGTMIVFDFQQTGIISLIGSNPSPSRKAIFWNFFRQDVYASFILETRTRLDMSDLAMWRAAGLKIDEHGLILPSSGSREGIMKDDMISNALLWILAKIFNYITDTNTTKARSIASPSESAAARSTIESSSTEPSEATWKQISHELNVWYDGLPDWFHPCARITRSASEPATASGPPRPVTIPDIWFTSAMCASTIQTYHLARILMLVNKPRPDDVFARGSSVFKFLGNYRSIEAELQFRSREIFGIAISSPTTSIELHQTQTIFIAAQCLVDDEERCMALDILRRVNSDLGWETDYRVQQLLREWGWEAFNT</sequence>
<dbReference type="AlphaFoldDB" id="A0A179F2M9"/>
<dbReference type="RefSeq" id="XP_018137373.1">
    <property type="nucleotide sequence ID" value="XM_018288785.1"/>
</dbReference>
<keyword evidence="5" id="KW-1185">Reference proteome</keyword>
<dbReference type="GO" id="GO:0003700">
    <property type="term" value="F:DNA-binding transcription factor activity"/>
    <property type="evidence" value="ECO:0007669"/>
    <property type="project" value="TreeGrafter"/>
</dbReference>
<gene>
    <name evidence="4" type="ORF">VFPPC_10411</name>
</gene>
<evidence type="ECO:0000256" key="2">
    <source>
        <dbReference type="ARBA" id="ARBA00023242"/>
    </source>
</evidence>
<dbReference type="PANTHER" id="PTHR37534:SF9">
    <property type="entry name" value="ZN(II)2CYS6 TRANSCRIPTION FACTOR (EUROFUNG)"/>
    <property type="match status" value="1"/>
</dbReference>
<evidence type="ECO:0000313" key="4">
    <source>
        <dbReference type="EMBL" id="OAQ59349.1"/>
    </source>
</evidence>
<dbReference type="STRING" id="1380566.A0A179F2M9"/>
<comment type="subcellular location">
    <subcellularLocation>
        <location evidence="1">Nucleus</location>
    </subcellularLocation>
</comment>
<feature type="compositionally biased region" description="Low complexity" evidence="3">
    <location>
        <begin position="440"/>
        <end position="451"/>
    </location>
</feature>
<accession>A0A179F2M9</accession>
<dbReference type="PANTHER" id="PTHR37534">
    <property type="entry name" value="TRANSCRIPTIONAL ACTIVATOR PROTEIN UGA3"/>
    <property type="match status" value="1"/>
</dbReference>